<dbReference type="CDD" id="cd02809">
    <property type="entry name" value="alpha_hydroxyacid_oxid_FMN"/>
    <property type="match status" value="1"/>
</dbReference>
<dbReference type="InterPro" id="IPR000262">
    <property type="entry name" value="FMN-dep_DH"/>
</dbReference>
<feature type="binding site" evidence="7">
    <location>
        <position position="188"/>
    </location>
    <ligand>
        <name>FMN</name>
        <dbReference type="ChEBI" id="CHEBI:58210"/>
    </ligand>
</feature>
<evidence type="ECO:0000259" key="8">
    <source>
        <dbReference type="PROSITE" id="PS51349"/>
    </source>
</evidence>
<dbReference type="GO" id="GO:0010181">
    <property type="term" value="F:FMN binding"/>
    <property type="evidence" value="ECO:0007669"/>
    <property type="project" value="InterPro"/>
</dbReference>
<evidence type="ECO:0000256" key="1">
    <source>
        <dbReference type="ARBA" id="ARBA00001917"/>
    </source>
</evidence>
<keyword evidence="3 7" id="KW-0288">FMN</keyword>
<dbReference type="InterPro" id="IPR037396">
    <property type="entry name" value="FMN_HAD"/>
</dbReference>
<evidence type="ECO:0000256" key="3">
    <source>
        <dbReference type="ARBA" id="ARBA00022643"/>
    </source>
</evidence>
<reference evidence="9 10" key="1">
    <citation type="submission" date="2018-11" db="EMBL/GenBank/DDBJ databases">
        <title>Trebonia kvetii gen.nov., sp.nov., a novel acidophilic actinobacterium, and proposal of the new actinobacterial family Treboniaceae fam. nov.</title>
        <authorList>
            <person name="Rapoport D."/>
            <person name="Sagova-Mareckova M."/>
            <person name="Sedlacek I."/>
            <person name="Provaznik J."/>
            <person name="Kralova S."/>
            <person name="Pavlinic D."/>
            <person name="Benes V."/>
            <person name="Kopecky J."/>
        </authorList>
    </citation>
    <scope>NUCLEOTIDE SEQUENCE [LARGE SCALE GENOMIC DNA]</scope>
    <source>
        <strain evidence="9 10">15Tr583</strain>
    </source>
</reference>
<feature type="binding site" evidence="7">
    <location>
        <begin position="333"/>
        <end position="337"/>
    </location>
    <ligand>
        <name>FMN</name>
        <dbReference type="ChEBI" id="CHEBI:58210"/>
    </ligand>
</feature>
<organism evidence="9 10">
    <name type="scientific">Trebonia kvetii</name>
    <dbReference type="NCBI Taxonomy" id="2480626"/>
    <lineage>
        <taxon>Bacteria</taxon>
        <taxon>Bacillati</taxon>
        <taxon>Actinomycetota</taxon>
        <taxon>Actinomycetes</taxon>
        <taxon>Streptosporangiales</taxon>
        <taxon>Treboniaceae</taxon>
        <taxon>Trebonia</taxon>
    </lineage>
</organism>
<dbReference type="GO" id="GO:0016614">
    <property type="term" value="F:oxidoreductase activity, acting on CH-OH group of donors"/>
    <property type="evidence" value="ECO:0007669"/>
    <property type="project" value="UniProtKB-ARBA"/>
</dbReference>
<comment type="cofactor">
    <cofactor evidence="1">
        <name>FMN</name>
        <dbReference type="ChEBI" id="CHEBI:58210"/>
    </cofactor>
</comment>
<dbReference type="PIRSF" id="PIRSF000138">
    <property type="entry name" value="Al-hdrx_acd_dh"/>
    <property type="match status" value="1"/>
</dbReference>
<dbReference type="Gene3D" id="3.20.20.70">
    <property type="entry name" value="Aldolase class I"/>
    <property type="match status" value="1"/>
</dbReference>
<accession>A0A6P2BSW7</accession>
<comment type="similarity">
    <text evidence="5">Belongs to the FMN-dependent alpha-hydroxy acid dehydrogenase family.</text>
</comment>
<dbReference type="PROSITE" id="PS00557">
    <property type="entry name" value="FMN_HYDROXY_ACID_DH_1"/>
    <property type="match status" value="1"/>
</dbReference>
<evidence type="ECO:0000313" key="10">
    <source>
        <dbReference type="Proteomes" id="UP000460272"/>
    </source>
</evidence>
<dbReference type="InterPro" id="IPR008259">
    <property type="entry name" value="FMN_hydac_DH_AS"/>
</dbReference>
<comment type="caution">
    <text evidence="9">The sequence shown here is derived from an EMBL/GenBank/DDBJ whole genome shotgun (WGS) entry which is preliminary data.</text>
</comment>
<dbReference type="InterPro" id="IPR013785">
    <property type="entry name" value="Aldolase_TIM"/>
</dbReference>
<feature type="binding site" evidence="7">
    <location>
        <position position="302"/>
    </location>
    <ligand>
        <name>glyoxylate</name>
        <dbReference type="ChEBI" id="CHEBI:36655"/>
    </ligand>
</feature>
<proteinExistence type="inferred from homology"/>
<feature type="binding site" evidence="7">
    <location>
        <position position="278"/>
    </location>
    <ligand>
        <name>FMN</name>
        <dbReference type="ChEBI" id="CHEBI:58210"/>
    </ligand>
</feature>
<keyword evidence="4" id="KW-0560">Oxidoreductase</keyword>
<dbReference type="EMBL" id="RPFW01000007">
    <property type="protein sequence ID" value="TVZ01316.1"/>
    <property type="molecule type" value="Genomic_DNA"/>
</dbReference>
<evidence type="ECO:0000313" key="9">
    <source>
        <dbReference type="EMBL" id="TVZ01316.1"/>
    </source>
</evidence>
<feature type="binding site" evidence="7">
    <location>
        <begin position="356"/>
        <end position="357"/>
    </location>
    <ligand>
        <name>FMN</name>
        <dbReference type="ChEBI" id="CHEBI:58210"/>
    </ligand>
</feature>
<feature type="binding site" evidence="7">
    <location>
        <position position="197"/>
    </location>
    <ligand>
        <name>glyoxylate</name>
        <dbReference type="ChEBI" id="CHEBI:36655"/>
    </ligand>
</feature>
<dbReference type="InterPro" id="IPR012133">
    <property type="entry name" value="Alpha-hydoxy_acid_DH_FMN"/>
</dbReference>
<feature type="binding site" evidence="7">
    <location>
        <position position="300"/>
    </location>
    <ligand>
        <name>FMN</name>
        <dbReference type="ChEBI" id="CHEBI:58210"/>
    </ligand>
</feature>
<keyword evidence="10" id="KW-1185">Reference proteome</keyword>
<name>A0A6P2BSW7_9ACTN</name>
<feature type="binding site" evidence="7">
    <location>
        <position position="305"/>
    </location>
    <ligand>
        <name>glyoxylate</name>
        <dbReference type="ChEBI" id="CHEBI:36655"/>
    </ligand>
</feature>
<dbReference type="Pfam" id="PF01070">
    <property type="entry name" value="FMN_dh"/>
    <property type="match status" value="1"/>
</dbReference>
<feature type="binding site" evidence="7">
    <location>
        <begin position="101"/>
        <end position="103"/>
    </location>
    <ligand>
        <name>FMN</name>
        <dbReference type="ChEBI" id="CHEBI:58210"/>
    </ligand>
</feature>
<gene>
    <name evidence="9" type="ORF">EAS64_34135</name>
</gene>
<dbReference type="RefSeq" id="WP_145859774.1">
    <property type="nucleotide sequence ID" value="NZ_RPFW01000007.1"/>
</dbReference>
<feature type="binding site" evidence="7">
    <location>
        <position position="130"/>
    </location>
    <ligand>
        <name>FMN</name>
        <dbReference type="ChEBI" id="CHEBI:58210"/>
    </ligand>
</feature>
<dbReference type="PANTHER" id="PTHR10578">
    <property type="entry name" value="S -2-HYDROXY-ACID OXIDASE-RELATED"/>
    <property type="match status" value="1"/>
</dbReference>
<dbReference type="SUPFAM" id="SSF51395">
    <property type="entry name" value="FMN-linked oxidoreductases"/>
    <property type="match status" value="1"/>
</dbReference>
<dbReference type="Proteomes" id="UP000460272">
    <property type="component" value="Unassembled WGS sequence"/>
</dbReference>
<evidence type="ECO:0000256" key="6">
    <source>
        <dbReference type="PIRSR" id="PIRSR000138-1"/>
    </source>
</evidence>
<dbReference type="FunFam" id="3.20.20.70:FF:000029">
    <property type="entry name" value="L-lactate dehydrogenase"/>
    <property type="match status" value="1"/>
</dbReference>
<dbReference type="PROSITE" id="PS51349">
    <property type="entry name" value="FMN_HYDROXY_ACID_DH_2"/>
    <property type="match status" value="1"/>
</dbReference>
<feature type="binding site" evidence="7">
    <location>
        <position position="48"/>
    </location>
    <ligand>
        <name>glyoxylate</name>
        <dbReference type="ChEBI" id="CHEBI:36655"/>
    </ligand>
</feature>
<dbReference type="PANTHER" id="PTHR10578:SF107">
    <property type="entry name" value="2-HYDROXYACID OXIDASE 1"/>
    <property type="match status" value="1"/>
</dbReference>
<feature type="binding site" evidence="7">
    <location>
        <position position="162"/>
    </location>
    <ligand>
        <name>glyoxylate</name>
        <dbReference type="ChEBI" id="CHEBI:36655"/>
    </ligand>
</feature>
<keyword evidence="2 7" id="KW-0285">Flavoprotein</keyword>
<feature type="domain" description="FMN hydroxy acid dehydrogenase" evidence="8">
    <location>
        <begin position="22"/>
        <end position="407"/>
    </location>
</feature>
<feature type="binding site" evidence="7">
    <location>
        <position position="160"/>
    </location>
    <ligand>
        <name>FMN</name>
        <dbReference type="ChEBI" id="CHEBI:58210"/>
    </ligand>
</feature>
<sequence length="409" mass="43543">MRVREMRRLVQLRGVQLDATARRLGACYDIGDLRRAARRRIPRPVFDYVDGAADEEIALAANVAAFRSWRFLPRVLAGVASADTTASVLGNSLPVPLLLGPVGYTRMLHPDGEIGAARSALRHGLPYTLSTMASTGIEELRAGVSAVGSGGPAGSDLWFQLYLTRNRPQALDLVARAADNGYSTLVVTVDTIVAGNRVRDLRNGLSIPPALTLSTMASVASRPSYWCRLLSGPALDYANFAGRAPTTVMQTADFFDPDLNWSDIADLRSRWAGRLLLKGPVGPVDARRALEIGVDGVQLSNHGGRQLDRTVAPVDLIAPVREAVGASFTVLVDSGVRHGSDVAIALALGADAAVLGRAYLYGLMAGGEAGVDRALDLLSLQFKSTMQFLGVTSGGELRKQGKDLLTRTS</sequence>
<dbReference type="OrthoDB" id="9770452at2"/>
<feature type="active site" description="Proton acceptor" evidence="6">
    <location>
        <position position="302"/>
    </location>
</feature>
<evidence type="ECO:0000256" key="2">
    <source>
        <dbReference type="ARBA" id="ARBA00022630"/>
    </source>
</evidence>
<evidence type="ECO:0000256" key="7">
    <source>
        <dbReference type="PIRSR" id="PIRSR000138-2"/>
    </source>
</evidence>
<protein>
    <submittedName>
        <fullName evidence="9">Alpha-hydroxy-acid oxidizing protein</fullName>
    </submittedName>
</protein>
<evidence type="ECO:0000256" key="4">
    <source>
        <dbReference type="ARBA" id="ARBA00023002"/>
    </source>
</evidence>
<evidence type="ECO:0000256" key="5">
    <source>
        <dbReference type="ARBA" id="ARBA00024042"/>
    </source>
</evidence>
<dbReference type="AlphaFoldDB" id="A0A6P2BSW7"/>